<name>A0A242WCU6_BACTU</name>
<dbReference type="RefSeq" id="WP_001038652.1">
    <property type="nucleotide sequence ID" value="NZ_NFCF01000063.1"/>
</dbReference>
<gene>
    <name evidence="2" type="ORF">BK699_09200</name>
</gene>
<proteinExistence type="predicted"/>
<accession>A0A242WCU6</accession>
<evidence type="ECO:0000313" key="3">
    <source>
        <dbReference type="Proteomes" id="UP000195152"/>
    </source>
</evidence>
<dbReference type="Proteomes" id="UP000195152">
    <property type="component" value="Unassembled WGS sequence"/>
</dbReference>
<keyword evidence="1" id="KW-1133">Transmembrane helix</keyword>
<dbReference type="EMBL" id="NFCF01000063">
    <property type="protein sequence ID" value="OTW50721.1"/>
    <property type="molecule type" value="Genomic_DNA"/>
</dbReference>
<feature type="transmembrane region" description="Helical" evidence="1">
    <location>
        <begin position="21"/>
        <end position="39"/>
    </location>
</feature>
<organism evidence="2 3">
    <name type="scientific">Bacillus thuringiensis serovar mexicanensis</name>
    <dbReference type="NCBI Taxonomy" id="180868"/>
    <lineage>
        <taxon>Bacteria</taxon>
        <taxon>Bacillati</taxon>
        <taxon>Bacillota</taxon>
        <taxon>Bacilli</taxon>
        <taxon>Bacillales</taxon>
        <taxon>Bacillaceae</taxon>
        <taxon>Bacillus</taxon>
        <taxon>Bacillus cereus group</taxon>
    </lineage>
</organism>
<evidence type="ECO:0000313" key="2">
    <source>
        <dbReference type="EMBL" id="OTW50721.1"/>
    </source>
</evidence>
<comment type="caution">
    <text evidence="2">The sequence shown here is derived from an EMBL/GenBank/DDBJ whole genome shotgun (WGS) entry which is preliminary data.</text>
</comment>
<protein>
    <submittedName>
        <fullName evidence="2">Uncharacterized protein</fullName>
    </submittedName>
</protein>
<dbReference type="AlphaFoldDB" id="A0A242WCU6"/>
<evidence type="ECO:0000256" key="1">
    <source>
        <dbReference type="SAM" id="Phobius"/>
    </source>
</evidence>
<sequence>MNKNETNIKPAMKAHEVIGIRSIKVIIIILLISFIYIGFNYQCVNTVEGLVIDKLQQGLDGEEEYGIVIREEDGSEQLIKNSEYVNIVKMKNKSESKFLQDGIEKGKKYRFKVRGLSITDFKQYPNLISYTLTNDEIREQMKVQNEQSMKNKKIAEELVAQELNIDKKYIQFVNTFNDEKWIHKNLSCTIKTNSKEYHVEFNTDKIENSINQEMYQPTTINKFIVK</sequence>
<keyword evidence="1" id="KW-0812">Transmembrane</keyword>
<keyword evidence="1" id="KW-0472">Membrane</keyword>
<reference evidence="2 3" key="1">
    <citation type="submission" date="2016-10" db="EMBL/GenBank/DDBJ databases">
        <title>Comparative genomics of Bacillus thuringiensis reveals a path to pathogens against multiple invertebrate hosts.</title>
        <authorList>
            <person name="Zheng J."/>
            <person name="Gao Q."/>
            <person name="Liu H."/>
            <person name="Peng D."/>
            <person name="Ruan L."/>
            <person name="Sun M."/>
        </authorList>
    </citation>
    <scope>NUCLEOTIDE SEQUENCE [LARGE SCALE GENOMIC DNA]</scope>
    <source>
        <strain evidence="2">BGSC 4AC1</strain>
    </source>
</reference>